<comment type="caution">
    <text evidence="1">The sequence shown here is derived from an EMBL/GenBank/DDBJ whole genome shotgun (WGS) entry which is preliminary data.</text>
</comment>
<dbReference type="EMBL" id="JARPOI010000010">
    <property type="protein sequence ID" value="KAJ9170010.1"/>
    <property type="molecule type" value="Genomic_DNA"/>
</dbReference>
<evidence type="ECO:0008006" key="3">
    <source>
        <dbReference type="Google" id="ProtNLM"/>
    </source>
</evidence>
<keyword evidence="2" id="KW-1185">Reference proteome</keyword>
<evidence type="ECO:0000313" key="2">
    <source>
        <dbReference type="Proteomes" id="UP001174677"/>
    </source>
</evidence>
<dbReference type="CDD" id="cd00303">
    <property type="entry name" value="retropepsin_like"/>
    <property type="match status" value="1"/>
</dbReference>
<reference evidence="1 2" key="1">
    <citation type="journal article" date="2023" name="Plant Biotechnol. J.">
        <title>Chromosome-level wild Hevea brasiliensis genome provides new tools for genomic-assisted breeding and valuable loci to elevate rubber yield.</title>
        <authorList>
            <person name="Cheng H."/>
            <person name="Song X."/>
            <person name="Hu Y."/>
            <person name="Wu T."/>
            <person name="Yang Q."/>
            <person name="An Z."/>
            <person name="Feng S."/>
            <person name="Deng Z."/>
            <person name="Wu W."/>
            <person name="Zeng X."/>
            <person name="Tu M."/>
            <person name="Wang X."/>
            <person name="Huang H."/>
        </authorList>
    </citation>
    <scope>NUCLEOTIDE SEQUENCE [LARGE SCALE GENOMIC DNA]</scope>
    <source>
        <strain evidence="1">MT/VB/25A 57/8</strain>
    </source>
</reference>
<dbReference type="Gene3D" id="2.40.70.10">
    <property type="entry name" value="Acid Proteases"/>
    <property type="match status" value="1"/>
</dbReference>
<sequence length="140" mass="16059">MYLSLADRSIKYPEGILENVPIKVGKFYIPVDFVILDMEEDTKVPILLGRPFLATVGALIDVKDEKLTLRVGDDQMIFNINPAMKRKHEEVESCLRVDIIDEILSLASEKIENLMPFTMQVEPLMKLKLIMPQLKRSSLR</sequence>
<protein>
    <recommendedName>
        <fullName evidence="3">Aspartic peptidase DDI1-type domain-containing protein</fullName>
    </recommendedName>
</protein>
<dbReference type="Proteomes" id="UP001174677">
    <property type="component" value="Chromosome 10"/>
</dbReference>
<proteinExistence type="predicted"/>
<accession>A0ABQ9LR60</accession>
<evidence type="ECO:0000313" key="1">
    <source>
        <dbReference type="EMBL" id="KAJ9170010.1"/>
    </source>
</evidence>
<dbReference type="PANTHER" id="PTHR33067:SF31">
    <property type="entry name" value="RNA-DIRECTED DNA POLYMERASE"/>
    <property type="match status" value="1"/>
</dbReference>
<dbReference type="InterPro" id="IPR021109">
    <property type="entry name" value="Peptidase_aspartic_dom_sf"/>
</dbReference>
<organism evidence="1 2">
    <name type="scientific">Hevea brasiliensis</name>
    <name type="common">Para rubber tree</name>
    <name type="synonym">Siphonia brasiliensis</name>
    <dbReference type="NCBI Taxonomy" id="3981"/>
    <lineage>
        <taxon>Eukaryota</taxon>
        <taxon>Viridiplantae</taxon>
        <taxon>Streptophyta</taxon>
        <taxon>Embryophyta</taxon>
        <taxon>Tracheophyta</taxon>
        <taxon>Spermatophyta</taxon>
        <taxon>Magnoliopsida</taxon>
        <taxon>eudicotyledons</taxon>
        <taxon>Gunneridae</taxon>
        <taxon>Pentapetalae</taxon>
        <taxon>rosids</taxon>
        <taxon>fabids</taxon>
        <taxon>Malpighiales</taxon>
        <taxon>Euphorbiaceae</taxon>
        <taxon>Crotonoideae</taxon>
        <taxon>Micrandreae</taxon>
        <taxon>Hevea</taxon>
    </lineage>
</organism>
<gene>
    <name evidence="1" type="ORF">P3X46_018147</name>
</gene>
<dbReference type="PANTHER" id="PTHR33067">
    <property type="entry name" value="RNA-DIRECTED DNA POLYMERASE-RELATED"/>
    <property type="match status" value="1"/>
</dbReference>
<name>A0ABQ9LR60_HEVBR</name>